<dbReference type="EMBL" id="VTAW01000013">
    <property type="protein sequence ID" value="TYT61902.1"/>
    <property type="molecule type" value="Genomic_DNA"/>
</dbReference>
<reference evidence="1 2" key="1">
    <citation type="submission" date="2019-08" db="EMBL/GenBank/DDBJ databases">
        <title>Archaea genome.</title>
        <authorList>
            <person name="Kajale S."/>
            <person name="Shouche Y."/>
            <person name="Deshpande N."/>
            <person name="Sharma A."/>
        </authorList>
    </citation>
    <scope>NUCLEOTIDE SEQUENCE [LARGE SCALE GENOMIC DNA]</scope>
    <source>
        <strain evidence="1 2">ESP3B_9</strain>
    </source>
</reference>
<sequence length="328" mass="35907">MQSYLAAKRTVDDRALNRRVLERFSDELAGVDDPARVVEFGFGVGTMIERLAEWGRLPERTSYRAIDRDPENVAAARARVPDRLEPTEYRIVDDHDSGWAATREDVETAELDRVETADFGERTDGRSIALTLEVGDALSPETIASGDATAGNDACAEAVVAAAFLDVVDLERALESIAAALEPGGLLYAPITFDGATGFAPSHPLDDRIERLYHRHMDEIRDAGASTTGRQLLASLPANGFEMLAAGGSDWIVRPRSADEGSGYPATERTFLQTILETIDEALAAYPADVLDPADRRAWLSTRRRQLEESELSFVAHHVDVLARLENN</sequence>
<evidence type="ECO:0000313" key="1">
    <source>
        <dbReference type="EMBL" id="TYT61902.1"/>
    </source>
</evidence>
<dbReference type="Proteomes" id="UP000324104">
    <property type="component" value="Unassembled WGS sequence"/>
</dbReference>
<keyword evidence="1" id="KW-0489">Methyltransferase</keyword>
<keyword evidence="2" id="KW-1185">Reference proteome</keyword>
<dbReference type="Gene3D" id="3.40.50.150">
    <property type="entry name" value="Vaccinia Virus protein VP39"/>
    <property type="match status" value="1"/>
</dbReference>
<dbReference type="GO" id="GO:0032259">
    <property type="term" value="P:methylation"/>
    <property type="evidence" value="ECO:0007669"/>
    <property type="project" value="UniProtKB-KW"/>
</dbReference>
<name>A0A5D5AQ40_9EURY</name>
<dbReference type="SUPFAM" id="SSF53335">
    <property type="entry name" value="S-adenosyl-L-methionine-dependent methyltransferases"/>
    <property type="match status" value="1"/>
</dbReference>
<organism evidence="1 2">
    <name type="scientific">Natrialba swarupiae</name>
    <dbReference type="NCBI Taxonomy" id="2448032"/>
    <lineage>
        <taxon>Archaea</taxon>
        <taxon>Methanobacteriati</taxon>
        <taxon>Methanobacteriota</taxon>
        <taxon>Stenosarchaea group</taxon>
        <taxon>Halobacteria</taxon>
        <taxon>Halobacteriales</taxon>
        <taxon>Natrialbaceae</taxon>
        <taxon>Natrialba</taxon>
    </lineage>
</organism>
<dbReference type="InterPro" id="IPR029063">
    <property type="entry name" value="SAM-dependent_MTases_sf"/>
</dbReference>
<comment type="caution">
    <text evidence="1">The sequence shown here is derived from an EMBL/GenBank/DDBJ whole genome shotgun (WGS) entry which is preliminary data.</text>
</comment>
<protein>
    <submittedName>
        <fullName evidence="1">Methyltransferase domain-containing protein</fullName>
    </submittedName>
</protein>
<gene>
    <name evidence="1" type="ORF">FYC77_11505</name>
</gene>
<accession>A0A5D5AQ40</accession>
<evidence type="ECO:0000313" key="2">
    <source>
        <dbReference type="Proteomes" id="UP000324104"/>
    </source>
</evidence>
<dbReference type="GO" id="GO:0008168">
    <property type="term" value="F:methyltransferase activity"/>
    <property type="evidence" value="ECO:0007669"/>
    <property type="project" value="UniProtKB-KW"/>
</dbReference>
<proteinExistence type="predicted"/>
<dbReference type="AlphaFoldDB" id="A0A5D5AQ40"/>
<keyword evidence="1" id="KW-0808">Transferase</keyword>